<accession>A0A653A4J0</accession>
<evidence type="ECO:0000259" key="3">
    <source>
        <dbReference type="Pfam" id="PF01551"/>
    </source>
</evidence>
<dbReference type="Pfam" id="PF01551">
    <property type="entry name" value="Peptidase_M23"/>
    <property type="match status" value="1"/>
</dbReference>
<feature type="domain" description="M23ase beta-sheet core" evidence="3">
    <location>
        <begin position="339"/>
        <end position="433"/>
    </location>
</feature>
<dbReference type="Gene3D" id="2.70.70.10">
    <property type="entry name" value="Glucose Permease (Domain IIA)"/>
    <property type="match status" value="1"/>
</dbReference>
<dbReference type="CDD" id="cd12797">
    <property type="entry name" value="M23_peptidase"/>
    <property type="match status" value="1"/>
</dbReference>
<dbReference type="InterPro" id="IPR011055">
    <property type="entry name" value="Dup_hybrid_motif"/>
</dbReference>
<evidence type="ECO:0000256" key="2">
    <source>
        <dbReference type="SAM" id="Phobius"/>
    </source>
</evidence>
<sequence length="454" mass="50338">MGKGKKIGFMLAFSMLVLVVAGLGWFLWGIFEGVQPTLDLKPLPEFLSANQKFTVTASDANRGLRRIQAIVTQEGREVTVAEETFPFVGFSNKEGQHRFEMEYTIDPEALSLAQGLVELQVSVWDYSRRNGGDGNRSIVQHKMVVDTIPPALRAISASHYINVGGTGMVVYEISSDAVETGVYVDDLFFPGYPANNAKGSGAHVCYFALPLDTQGKPAIHLWARDQAGNSARAGFYYQIRNKRFRSDSINVSDGFLNKILPYFTSVKFEPQATLLERFLKINRDLRRENADTFYAMRTETAPRQLWEGTWLRLKNAANMARFGDRRSYFYNGQKIDEQTHMGIDLASLANSPVEAANNGRVIFSGPLGIYGTTVVLDHGQGLASIYSHLSVSHVQKGQEIAKGAILGLTGQTGLAGGDHLHFGVMVNGIPVNPLEWWDSHWIQDNVTRKLTLLN</sequence>
<dbReference type="InterPro" id="IPR016047">
    <property type="entry name" value="M23ase_b-sheet_dom"/>
</dbReference>
<dbReference type="PANTHER" id="PTHR21666">
    <property type="entry name" value="PEPTIDASE-RELATED"/>
    <property type="match status" value="1"/>
</dbReference>
<keyword evidence="2" id="KW-0812">Transmembrane</keyword>
<feature type="transmembrane region" description="Helical" evidence="2">
    <location>
        <begin position="7"/>
        <end position="31"/>
    </location>
</feature>
<dbReference type="SUPFAM" id="SSF51261">
    <property type="entry name" value="Duplicated hybrid motif"/>
    <property type="match status" value="1"/>
</dbReference>
<proteinExistence type="predicted"/>
<dbReference type="InterPro" id="IPR050570">
    <property type="entry name" value="Cell_wall_metabolism_enzyme"/>
</dbReference>
<dbReference type="AlphaFoldDB" id="A0A653A4J0"/>
<gene>
    <name evidence="4" type="ORF">TRIP_B200712</name>
</gene>
<protein>
    <submittedName>
        <fullName evidence="4">Peptidase, M23 family</fullName>
    </submittedName>
</protein>
<keyword evidence="1" id="KW-0732">Signal</keyword>
<reference evidence="4" key="1">
    <citation type="submission" date="2018-07" db="EMBL/GenBank/DDBJ databases">
        <authorList>
            <consortium name="Genoscope - CEA"/>
            <person name="William W."/>
        </authorList>
    </citation>
    <scope>NUCLEOTIDE SEQUENCE</scope>
    <source>
        <strain evidence="4">IK1</strain>
    </source>
</reference>
<dbReference type="GO" id="GO:0004222">
    <property type="term" value="F:metalloendopeptidase activity"/>
    <property type="evidence" value="ECO:0007669"/>
    <property type="project" value="TreeGrafter"/>
</dbReference>
<keyword evidence="2" id="KW-1133">Transmembrane helix</keyword>
<keyword evidence="2" id="KW-0472">Membrane</keyword>
<organism evidence="4">
    <name type="scientific">Uncultured Desulfatiglans sp</name>
    <dbReference type="NCBI Taxonomy" id="1748965"/>
    <lineage>
        <taxon>Bacteria</taxon>
        <taxon>Pseudomonadati</taxon>
        <taxon>Thermodesulfobacteriota</taxon>
        <taxon>Desulfobacteria</taxon>
        <taxon>Desulfatiglandales</taxon>
        <taxon>Desulfatiglandaceae</taxon>
        <taxon>Desulfatiglans</taxon>
        <taxon>environmental samples</taxon>
    </lineage>
</organism>
<name>A0A653A4J0_UNCDX</name>
<evidence type="ECO:0000256" key="1">
    <source>
        <dbReference type="ARBA" id="ARBA00022729"/>
    </source>
</evidence>
<dbReference type="EMBL" id="UPXX01000013">
    <property type="protein sequence ID" value="VBB42572.1"/>
    <property type="molecule type" value="Genomic_DNA"/>
</dbReference>
<dbReference type="PANTHER" id="PTHR21666:SF289">
    <property type="entry name" value="L-ALA--D-GLU ENDOPEPTIDASE"/>
    <property type="match status" value="1"/>
</dbReference>
<evidence type="ECO:0000313" key="4">
    <source>
        <dbReference type="EMBL" id="VBB42572.1"/>
    </source>
</evidence>